<evidence type="ECO:0000313" key="3">
    <source>
        <dbReference type="Proteomes" id="UP000288028"/>
    </source>
</evidence>
<accession>A0A430AZZ5</accession>
<dbReference type="InterPro" id="IPR004360">
    <property type="entry name" value="Glyas_Fos-R_dOase_dom"/>
</dbReference>
<dbReference type="PANTHER" id="PTHR36437">
    <property type="entry name" value="GLYOXALASE/BLEOMYCIN RESISTANCE PROTEIN/DIOXYGENASE"/>
    <property type="match status" value="1"/>
</dbReference>
<keyword evidence="3" id="KW-1185">Reference proteome</keyword>
<dbReference type="Proteomes" id="UP000288028">
    <property type="component" value="Unassembled WGS sequence"/>
</dbReference>
<dbReference type="PANTHER" id="PTHR36437:SF2">
    <property type="entry name" value="GLYOXALASE_BLEOMYCIN RESISTANCE PROTEIN_DIOXYGENASE"/>
    <property type="match status" value="1"/>
</dbReference>
<dbReference type="AlphaFoldDB" id="A0A430AZZ5"/>
<dbReference type="OrthoDB" id="9803079at2"/>
<dbReference type="SUPFAM" id="SSF54593">
    <property type="entry name" value="Glyoxalase/Bleomycin resistance protein/Dihydroxybiphenyl dioxygenase"/>
    <property type="match status" value="1"/>
</dbReference>
<dbReference type="Pfam" id="PF00903">
    <property type="entry name" value="Glyoxalase"/>
    <property type="match status" value="1"/>
</dbReference>
<dbReference type="InterPro" id="IPR037523">
    <property type="entry name" value="VOC_core"/>
</dbReference>
<proteinExistence type="predicted"/>
<sequence length="123" mass="14090">MINQVDIMLYVNNVNEAAEFWQKGFGVTEVETVDLPESFLSIKLTLLNQVSLQLFDKVFIQQFSPEVAMNTPSLLFKTDNIEALHQQLKLVSPFVSEIINETGVKQFHFSDKENNYFAVMANK</sequence>
<comment type="caution">
    <text evidence="2">The sequence shown here is derived from an EMBL/GenBank/DDBJ whole genome shotgun (WGS) entry which is preliminary data.</text>
</comment>
<dbReference type="RefSeq" id="WP_126794481.1">
    <property type="nucleotide sequence ID" value="NZ_CP060720.1"/>
</dbReference>
<dbReference type="GeneID" id="95581992"/>
<evidence type="ECO:0000313" key="2">
    <source>
        <dbReference type="EMBL" id="RSU13660.1"/>
    </source>
</evidence>
<organism evidence="2 3">
    <name type="scientific">Vagococcus carniphilus</name>
    <dbReference type="NCBI Taxonomy" id="218144"/>
    <lineage>
        <taxon>Bacteria</taxon>
        <taxon>Bacillati</taxon>
        <taxon>Bacillota</taxon>
        <taxon>Bacilli</taxon>
        <taxon>Lactobacillales</taxon>
        <taxon>Enterococcaceae</taxon>
        <taxon>Vagococcus</taxon>
    </lineage>
</organism>
<name>A0A430AZZ5_9ENTE</name>
<protein>
    <recommendedName>
        <fullName evidence="1">VOC domain-containing protein</fullName>
    </recommendedName>
</protein>
<feature type="domain" description="VOC" evidence="1">
    <location>
        <begin position="1"/>
        <end position="122"/>
    </location>
</feature>
<dbReference type="EMBL" id="NGKB01000008">
    <property type="protein sequence ID" value="RSU13660.1"/>
    <property type="molecule type" value="Genomic_DNA"/>
</dbReference>
<evidence type="ECO:0000259" key="1">
    <source>
        <dbReference type="PROSITE" id="PS51819"/>
    </source>
</evidence>
<reference evidence="2 3" key="1">
    <citation type="submission" date="2017-05" db="EMBL/GenBank/DDBJ databases">
        <title>Vagococcus spp. assemblies.</title>
        <authorList>
            <person name="Gulvik C.A."/>
        </authorList>
    </citation>
    <scope>NUCLEOTIDE SEQUENCE [LARGE SCALE GENOMIC DNA]</scope>
    <source>
        <strain evidence="2 3">SS1714</strain>
    </source>
</reference>
<dbReference type="PROSITE" id="PS51819">
    <property type="entry name" value="VOC"/>
    <property type="match status" value="1"/>
</dbReference>
<gene>
    <name evidence="2" type="ORF">CBF28_09230</name>
</gene>
<dbReference type="InterPro" id="IPR029068">
    <property type="entry name" value="Glyas_Bleomycin-R_OHBP_Dase"/>
</dbReference>
<dbReference type="Gene3D" id="3.10.180.10">
    <property type="entry name" value="2,3-Dihydroxybiphenyl 1,2-Dioxygenase, domain 1"/>
    <property type="match status" value="1"/>
</dbReference>